<dbReference type="InterPro" id="IPR051940">
    <property type="entry name" value="Chitin_bind-dev_reg"/>
</dbReference>
<evidence type="ECO:0000256" key="5">
    <source>
        <dbReference type="ARBA" id="ARBA00023180"/>
    </source>
</evidence>
<evidence type="ECO:0000259" key="6">
    <source>
        <dbReference type="PROSITE" id="PS50940"/>
    </source>
</evidence>
<organism evidence="7 8">
    <name type="scientific">Drosophila guanche</name>
    <name type="common">Fruit fly</name>
    <dbReference type="NCBI Taxonomy" id="7266"/>
    <lineage>
        <taxon>Eukaryota</taxon>
        <taxon>Metazoa</taxon>
        <taxon>Ecdysozoa</taxon>
        <taxon>Arthropoda</taxon>
        <taxon>Hexapoda</taxon>
        <taxon>Insecta</taxon>
        <taxon>Pterygota</taxon>
        <taxon>Neoptera</taxon>
        <taxon>Endopterygota</taxon>
        <taxon>Diptera</taxon>
        <taxon>Brachycera</taxon>
        <taxon>Muscomorpha</taxon>
        <taxon>Ephydroidea</taxon>
        <taxon>Drosophilidae</taxon>
        <taxon>Drosophila</taxon>
        <taxon>Sophophora</taxon>
    </lineage>
</organism>
<proteinExistence type="predicted"/>
<dbReference type="SUPFAM" id="SSF57625">
    <property type="entry name" value="Invertebrate chitin-binding proteins"/>
    <property type="match status" value="8"/>
</dbReference>
<dbReference type="OrthoDB" id="7250310at2759"/>
<dbReference type="OMA" id="KCAKGSF"/>
<dbReference type="STRING" id="7266.A0A3B0JDY2"/>
<evidence type="ECO:0000256" key="2">
    <source>
        <dbReference type="ARBA" id="ARBA00022729"/>
    </source>
</evidence>
<dbReference type="Pfam" id="PF01607">
    <property type="entry name" value="CBM_14"/>
    <property type="match status" value="8"/>
</dbReference>
<keyword evidence="3" id="KW-0677">Repeat</keyword>
<keyword evidence="4" id="KW-1015">Disulfide bond</keyword>
<dbReference type="SMART" id="SM00494">
    <property type="entry name" value="ChtBD2"/>
    <property type="match status" value="8"/>
</dbReference>
<dbReference type="Gene3D" id="2.170.140.10">
    <property type="entry name" value="Chitin binding domain"/>
    <property type="match status" value="8"/>
</dbReference>
<keyword evidence="2" id="KW-0732">Signal</keyword>
<feature type="domain" description="Chitin-binding type-2" evidence="6">
    <location>
        <begin position="272"/>
        <end position="326"/>
    </location>
</feature>
<dbReference type="PANTHER" id="PTHR23301">
    <property type="entry name" value="CHITIN BINDING PERITROPHIN-A"/>
    <property type="match status" value="1"/>
</dbReference>
<accession>A0A3B0JDY2</accession>
<gene>
    <name evidence="7" type="ORF">DGUA_6G005432</name>
</gene>
<evidence type="ECO:0000313" key="8">
    <source>
        <dbReference type="Proteomes" id="UP000268350"/>
    </source>
</evidence>
<feature type="domain" description="Chitin-binding type-2" evidence="6">
    <location>
        <begin position="161"/>
        <end position="215"/>
    </location>
</feature>
<evidence type="ECO:0000256" key="3">
    <source>
        <dbReference type="ARBA" id="ARBA00022737"/>
    </source>
</evidence>
<dbReference type="InterPro" id="IPR002557">
    <property type="entry name" value="Chitin-bd_dom"/>
</dbReference>
<protein>
    <submittedName>
        <fullName evidence="7">Blast:Tenascin</fullName>
    </submittedName>
</protein>
<dbReference type="PROSITE" id="PS50940">
    <property type="entry name" value="CHIT_BIND_II"/>
    <property type="match status" value="8"/>
</dbReference>
<feature type="domain" description="Chitin-binding type-2" evidence="6">
    <location>
        <begin position="105"/>
        <end position="159"/>
    </location>
</feature>
<keyword evidence="5" id="KW-0325">Glycoprotein</keyword>
<keyword evidence="8" id="KW-1185">Reference proteome</keyword>
<dbReference type="InterPro" id="IPR036508">
    <property type="entry name" value="Chitin-bd_dom_sf"/>
</dbReference>
<feature type="domain" description="Chitin-binding type-2" evidence="6">
    <location>
        <begin position="49"/>
        <end position="103"/>
    </location>
</feature>
<feature type="domain" description="Chitin-binding type-2" evidence="6">
    <location>
        <begin position="384"/>
        <end position="438"/>
    </location>
</feature>
<evidence type="ECO:0000256" key="1">
    <source>
        <dbReference type="ARBA" id="ARBA00022669"/>
    </source>
</evidence>
<evidence type="ECO:0000256" key="4">
    <source>
        <dbReference type="ARBA" id="ARBA00023157"/>
    </source>
</evidence>
<dbReference type="GO" id="GO:0008061">
    <property type="term" value="F:chitin binding"/>
    <property type="evidence" value="ECO:0007669"/>
    <property type="project" value="UniProtKB-KW"/>
</dbReference>
<dbReference type="AlphaFoldDB" id="A0A3B0JDY2"/>
<sequence length="503" mass="54465">MRKSRESQVRMFYHGEIRDGLPRISLALWTLLLVCLLPSPSLPAIVRDLGKCMEGSVEADPQDCASYYQCLDSAIRHQQCPEGAYFEASYEVCVIDDQGICKPAARKCTELELAVDPADCAGYFQCIGGDFVPQKCAAGGFYNLTSKNCLVDGNVSCLPLQARCTDEQLQENPEDCAGYLQCVNGILVKEKCQSGSYFDVSWNMCVVDADGICVSAEKCTEGELKADPNDCAGYLKCVNGELEEQPCASGSYFNSSLKICIIDVNGICVAPPEKCTEGDLEVDPNNCAGYLKCIDGELVAEQCPSGSYFDAKLELCLIDSEGICLPTVRKCNEGEMVADPEDCAAYQQCVGQELVQLKCDPGSYFNATASGCLIDEDEVCVPQKQGCTEGELMQDAENCGGYLACVNGLFVAQTCGSGEYFHPGLLECFNDDRNICPSNCRCSAKGRCIAGRRTADPQDCAGYVECLEGLLVEQSCAPGSYFETTLRGCVIDEQHICATEQEE</sequence>
<feature type="domain" description="Chitin-binding type-2" evidence="6">
    <location>
        <begin position="445"/>
        <end position="499"/>
    </location>
</feature>
<dbReference type="PANTHER" id="PTHR23301:SF106">
    <property type="entry name" value="CHITIN-BINDING TYPE-2 DOMAIN-CONTAINING PROTEIN-RELATED"/>
    <property type="match status" value="1"/>
</dbReference>
<keyword evidence="1" id="KW-0147">Chitin-binding</keyword>
<dbReference type="EMBL" id="OUUW01000005">
    <property type="protein sequence ID" value="SPP80537.1"/>
    <property type="molecule type" value="Genomic_DNA"/>
</dbReference>
<dbReference type="GO" id="GO:0005576">
    <property type="term" value="C:extracellular region"/>
    <property type="evidence" value="ECO:0007669"/>
    <property type="project" value="InterPro"/>
</dbReference>
<evidence type="ECO:0000313" key="7">
    <source>
        <dbReference type="EMBL" id="SPP80537.1"/>
    </source>
</evidence>
<feature type="domain" description="Chitin-binding type-2" evidence="6">
    <location>
        <begin position="216"/>
        <end position="270"/>
    </location>
</feature>
<feature type="domain" description="Chitin-binding type-2" evidence="6">
    <location>
        <begin position="328"/>
        <end position="382"/>
    </location>
</feature>
<name>A0A3B0JDY2_DROGU</name>
<reference evidence="8" key="1">
    <citation type="submission" date="2018-01" db="EMBL/GenBank/DDBJ databases">
        <authorList>
            <person name="Alioto T."/>
            <person name="Alioto T."/>
        </authorList>
    </citation>
    <scope>NUCLEOTIDE SEQUENCE [LARGE SCALE GENOMIC DNA]</scope>
</reference>
<dbReference type="Proteomes" id="UP000268350">
    <property type="component" value="Unassembled WGS sequence"/>
</dbReference>